<sequence length="284" mass="31290">MQGVFTKILQLWIPNKTDKGSVVTDVFEPNFTKLDQNAETTNKALTDLGNNKLDKGTYTKTASDLDNDKYDKTGGIISGAVTINTEAGSNNSNISFRNRNIERGFIGNIETTDVKSFQIKNTLAGDGIILYDDGTAYFKMNNLTTSVREVGAAINYLNAENTTNKSNITTLQNNLNNLTTTVNNIKGRWKTFTGSSSGTFVDDGWLFGFVTIRFKDERGTSTTISITNTTENFGVFEQVNTAGTIYHDLLNIFGTTKIWTYSAIKQQGISADLFASKCVLFYPV</sequence>
<dbReference type="BioCyc" id="FSP457404-HMP:GTSQ-2563-MONOMER"/>
<dbReference type="HOGENOM" id="CLU_979192_0_0_0"/>
<dbReference type="PATRIC" id="fig|457404.5.peg.2614"/>
<comment type="caution">
    <text evidence="1">The sequence shown here is derived from an EMBL/GenBank/DDBJ whole genome shotgun (WGS) entry which is preliminary data.</text>
</comment>
<protein>
    <submittedName>
        <fullName evidence="1">Uncharacterized protein</fullName>
    </submittedName>
</protein>
<gene>
    <name evidence="1" type="ORF">HMPREF0402_02537</name>
</gene>
<evidence type="ECO:0000313" key="1">
    <source>
        <dbReference type="EMBL" id="EHO79798.1"/>
    </source>
</evidence>
<keyword evidence="2" id="KW-1185">Reference proteome</keyword>
<dbReference type="Proteomes" id="UP000003233">
    <property type="component" value="Unassembled WGS sequence"/>
</dbReference>
<reference evidence="1 2" key="1">
    <citation type="submission" date="2012-07" db="EMBL/GenBank/DDBJ databases">
        <title>The Genome Sequence of Fusobacterium ulcerans 12_1B.</title>
        <authorList>
            <consortium name="The Broad Institute Genome Sequencing Platform"/>
            <person name="Earl A."/>
            <person name="Ward D."/>
            <person name="Feldgarden M."/>
            <person name="Gevers D."/>
            <person name="Strauss J."/>
            <person name="Ambrose C.E."/>
            <person name="Allen-Vercoe E."/>
            <person name="Walker B."/>
            <person name="Young S.K."/>
            <person name="Zeng Q."/>
            <person name="Gargeya S."/>
            <person name="Fitzgerald M."/>
            <person name="Haas B."/>
            <person name="Abouelleil A."/>
            <person name="Alvarado L."/>
            <person name="Arachchi H.M."/>
            <person name="Berlin A.M."/>
            <person name="Chapman S.B."/>
            <person name="Goldberg J."/>
            <person name="Griggs A."/>
            <person name="Gujja S."/>
            <person name="Hansen M."/>
            <person name="Howarth C."/>
            <person name="Imamovic A."/>
            <person name="Larimer J."/>
            <person name="McCowen C."/>
            <person name="Montmayeur A."/>
            <person name="Murphy C."/>
            <person name="Neiman D."/>
            <person name="Pearson M."/>
            <person name="Priest M."/>
            <person name="Roberts A."/>
            <person name="Saif S."/>
            <person name="Shea T."/>
            <person name="Sisk P."/>
            <person name="Sykes S."/>
            <person name="Wortman J."/>
            <person name="Nusbaum C."/>
            <person name="Birren B."/>
        </authorList>
    </citation>
    <scope>NUCLEOTIDE SEQUENCE [LARGE SCALE GENOMIC DNA]</scope>
    <source>
        <strain evidence="1 2">12_1B</strain>
    </source>
</reference>
<evidence type="ECO:0000313" key="2">
    <source>
        <dbReference type="Proteomes" id="UP000003233"/>
    </source>
</evidence>
<accession>H1PVU4</accession>
<name>H1PVU4_9FUSO</name>
<organism evidence="1 2">
    <name type="scientific">Fusobacterium ulcerans 12-1B</name>
    <dbReference type="NCBI Taxonomy" id="457404"/>
    <lineage>
        <taxon>Bacteria</taxon>
        <taxon>Fusobacteriati</taxon>
        <taxon>Fusobacteriota</taxon>
        <taxon>Fusobacteriia</taxon>
        <taxon>Fusobacteriales</taxon>
        <taxon>Fusobacteriaceae</taxon>
        <taxon>Fusobacterium</taxon>
    </lineage>
</organism>
<dbReference type="RefSeq" id="WP_008698276.1">
    <property type="nucleotide sequence ID" value="NZ_KE161009.1"/>
</dbReference>
<proteinExistence type="predicted"/>
<dbReference type="EMBL" id="AGWJ02000023">
    <property type="protein sequence ID" value="EHO79798.1"/>
    <property type="molecule type" value="Genomic_DNA"/>
</dbReference>
<dbReference type="AlphaFoldDB" id="H1PVU4"/>